<reference evidence="10" key="1">
    <citation type="submission" date="2015-09" db="EMBL/GenBank/DDBJ databases">
        <authorList>
            <person name="Rodrigo-Torres L."/>
            <person name="Arahal D.R."/>
        </authorList>
    </citation>
    <scope>NUCLEOTIDE SEQUENCE [LARGE SCALE GENOMIC DNA]</scope>
    <source>
        <strain evidence="10">CECT 4293</strain>
    </source>
</reference>
<evidence type="ECO:0000313" key="9">
    <source>
        <dbReference type="EMBL" id="CUH41244.1"/>
    </source>
</evidence>
<evidence type="ECO:0000256" key="5">
    <source>
        <dbReference type="ARBA" id="ARBA00022801"/>
    </source>
</evidence>
<dbReference type="Pfam" id="PF07519">
    <property type="entry name" value="Tannase"/>
    <property type="match status" value="1"/>
</dbReference>
<feature type="chain" id="PRO_5006015427" evidence="8">
    <location>
        <begin position="26"/>
        <end position="531"/>
    </location>
</feature>
<dbReference type="AlphaFoldDB" id="A0A0N7LN26"/>
<dbReference type="GO" id="GO:0052689">
    <property type="term" value="F:carboxylic ester hydrolase activity"/>
    <property type="evidence" value="ECO:0007669"/>
    <property type="project" value="UniProtKB-KW"/>
</dbReference>
<evidence type="ECO:0000256" key="7">
    <source>
        <dbReference type="ARBA" id="ARBA00023157"/>
    </source>
</evidence>
<sequence length="531" mass="56765">MKVQSIAAGFGAHKMRLMAVTTALAASATASVASTGECNVAGIPSFPDMSVISADAVSEPAAYCRVIGRIGTETEFELLLPDEWNGKFIMGGSGGFAGNFDNMANDAFNVVTDGWATVSTDTGHKGSNIVASWALNNLERQVSFGFQAVHRTAVTSKAIIADFYGTESQRNIFLGCSRGGGQAMMVAQRSPDVFDGIYAGAPAYSWTKEMAGRWTHDAQIMYPDPNQITTPVIDADALAILGGGIMEHCDALDGLKDGILNDPRQCDFDVASLTCGEGETNQCLSPEQVAAAKAIHGEAEFGGISWPGTPMGVELPGNPLGWLIWISGGYVEGAEMDFHPGSEQSAFEEPPIPNATWGFATQMMKYFFYNDPDWTYEGYDFSDYAHHAERLSSSVDADNPDLSEFRANGGKLILDNGWMDGSLTAYGTINYYESVLALDPTARDDVRLFVRPGVTHCSGGPGPDGTNYIAALEEWLDTGVAPDQLDAPFVDPRTRQPDGRGGRIICAHPSVVTYDGSGDPNSPESFRCEVP</sequence>
<dbReference type="GO" id="GO:0046872">
    <property type="term" value="F:metal ion binding"/>
    <property type="evidence" value="ECO:0007669"/>
    <property type="project" value="UniProtKB-KW"/>
</dbReference>
<dbReference type="PANTHER" id="PTHR33938">
    <property type="entry name" value="FERULOYL ESTERASE B-RELATED"/>
    <property type="match status" value="1"/>
</dbReference>
<dbReference type="InterPro" id="IPR011118">
    <property type="entry name" value="Tannase/feruloyl_esterase"/>
</dbReference>
<dbReference type="Gene3D" id="3.40.50.1820">
    <property type="entry name" value="alpha/beta hydrolase"/>
    <property type="match status" value="1"/>
</dbReference>
<evidence type="ECO:0000256" key="2">
    <source>
        <dbReference type="ARBA" id="ARBA00022487"/>
    </source>
</evidence>
<keyword evidence="10" id="KW-1185">Reference proteome</keyword>
<proteinExistence type="inferred from homology"/>
<keyword evidence="7" id="KW-1015">Disulfide bond</keyword>
<comment type="similarity">
    <text evidence="1">Belongs to the tannase family.</text>
</comment>
<protein>
    <submittedName>
        <fullName evidence="9">Tannase and feruloyl esterase</fullName>
    </submittedName>
</protein>
<dbReference type="InterPro" id="IPR029058">
    <property type="entry name" value="AB_hydrolase_fold"/>
</dbReference>
<name>A0A0N7LN26_9RHOB</name>
<keyword evidence="6" id="KW-0106">Calcium</keyword>
<keyword evidence="5" id="KW-0378">Hydrolase</keyword>
<dbReference type="EMBL" id="CYPS01000005">
    <property type="protein sequence ID" value="CUH41244.1"/>
    <property type="molecule type" value="Genomic_DNA"/>
</dbReference>
<evidence type="ECO:0000256" key="8">
    <source>
        <dbReference type="SAM" id="SignalP"/>
    </source>
</evidence>
<evidence type="ECO:0000256" key="4">
    <source>
        <dbReference type="ARBA" id="ARBA00022729"/>
    </source>
</evidence>
<accession>A0A0N7LN26</accession>
<dbReference type="Proteomes" id="UP000050786">
    <property type="component" value="Unassembled WGS sequence"/>
</dbReference>
<evidence type="ECO:0000256" key="6">
    <source>
        <dbReference type="ARBA" id="ARBA00022837"/>
    </source>
</evidence>
<feature type="signal peptide" evidence="8">
    <location>
        <begin position="1"/>
        <end position="25"/>
    </location>
</feature>
<evidence type="ECO:0000313" key="10">
    <source>
        <dbReference type="Proteomes" id="UP000050786"/>
    </source>
</evidence>
<keyword evidence="4 8" id="KW-0732">Signal</keyword>
<gene>
    <name evidence="9" type="ORF">RUM4293_00112</name>
</gene>
<keyword evidence="2" id="KW-0719">Serine esterase</keyword>
<dbReference type="PANTHER" id="PTHR33938:SF15">
    <property type="entry name" value="FERULOYL ESTERASE B-RELATED"/>
    <property type="match status" value="1"/>
</dbReference>
<keyword evidence="3" id="KW-0479">Metal-binding</keyword>
<organism evidence="9 10">
    <name type="scientific">Ruegeria atlantica</name>
    <dbReference type="NCBI Taxonomy" id="81569"/>
    <lineage>
        <taxon>Bacteria</taxon>
        <taxon>Pseudomonadati</taxon>
        <taxon>Pseudomonadota</taxon>
        <taxon>Alphaproteobacteria</taxon>
        <taxon>Rhodobacterales</taxon>
        <taxon>Roseobacteraceae</taxon>
        <taxon>Ruegeria</taxon>
    </lineage>
</organism>
<dbReference type="SUPFAM" id="SSF53474">
    <property type="entry name" value="alpha/beta-Hydrolases"/>
    <property type="match status" value="1"/>
</dbReference>
<evidence type="ECO:0000256" key="3">
    <source>
        <dbReference type="ARBA" id="ARBA00022723"/>
    </source>
</evidence>
<evidence type="ECO:0000256" key="1">
    <source>
        <dbReference type="ARBA" id="ARBA00006249"/>
    </source>
</evidence>